<accession>A0A2N8PQY3</accession>
<evidence type="ECO:0000313" key="2">
    <source>
        <dbReference type="Proteomes" id="UP000236047"/>
    </source>
</evidence>
<keyword evidence="2" id="KW-1185">Reference proteome</keyword>
<reference evidence="2" key="1">
    <citation type="submission" date="2015-09" db="EMBL/GenBank/DDBJ databases">
        <authorList>
            <person name="Graham D.E."/>
            <person name="Mahan K.M."/>
            <person name="Klingeman D.M."/>
            <person name="Fida T."/>
            <person name="Giannone R.J."/>
            <person name="Hettich R.L."/>
            <person name="Parry R.J."/>
            <person name="Spain J.C."/>
        </authorList>
    </citation>
    <scope>NUCLEOTIDE SEQUENCE [LARGE SCALE GENOMIC DNA]</scope>
    <source>
        <strain evidence="2">JCM 4701</strain>
    </source>
</reference>
<sequence>MSLVSEPLRLIAYETAAMLGPEWRVEAILSSAIVVHPIGFRIALDNGTDRVLLTAHVSVSRDYSSPLEDITAEIETAGARSITVRRTVEAIRAQILPHFGRENAVAGLRVLCLPLRDAGIPAIAQGSPEQVTIDYKPERLNVPIQRYGEGERRPLGVIITSTGKDDTRVEIRIPHLSIREAARITQGIRPGAGTPMKDVKTLPEEVRSELAATFPGLTAKHVISDVPRYTDLIGPSGVLRIRHALAVTREGDKTHHQNWAAVWLRNATVAQAYPVLSAYAS</sequence>
<evidence type="ECO:0000313" key="1">
    <source>
        <dbReference type="EMBL" id="PNE43399.1"/>
    </source>
</evidence>
<dbReference type="AlphaFoldDB" id="A0A2N8PQY3"/>
<dbReference type="EMBL" id="LJSN01000001">
    <property type="protein sequence ID" value="PNE43399.1"/>
    <property type="molecule type" value="Genomic_DNA"/>
</dbReference>
<name>A0A2N8PQY3_STRNR</name>
<protein>
    <submittedName>
        <fullName evidence="1">Uncharacterized protein</fullName>
    </submittedName>
</protein>
<gene>
    <name evidence="1" type="ORF">AOB60_00165</name>
</gene>
<proteinExistence type="predicted"/>
<dbReference type="Proteomes" id="UP000236047">
    <property type="component" value="Unassembled WGS sequence"/>
</dbReference>
<comment type="caution">
    <text evidence="1">The sequence shown here is derived from an EMBL/GenBank/DDBJ whole genome shotgun (WGS) entry which is preliminary data.</text>
</comment>
<organism evidence="1 2">
    <name type="scientific">Streptomyces noursei</name>
    <name type="common">Streptomyces albulus</name>
    <dbReference type="NCBI Taxonomy" id="1971"/>
    <lineage>
        <taxon>Bacteria</taxon>
        <taxon>Bacillati</taxon>
        <taxon>Actinomycetota</taxon>
        <taxon>Actinomycetes</taxon>
        <taxon>Kitasatosporales</taxon>
        <taxon>Streptomycetaceae</taxon>
        <taxon>Streptomyces</taxon>
    </lineage>
</organism>